<sequence>MARILEMRWLASKIWTNSFIENDETSYDAYIDEFEQIIEIAEQSPPREDPFWSRSPKFMFEMGFAPQLYFTVMKCRYLPIRLKALALMTSKCCQREILWDSNAIYVAGKRIIEQEHGIKLPEDLRLVGKMIEDPPAAPIDSHRLRDFTTPENEDIDAVREVYDSLDITDNRIYFHFPTSSMDNMDPVDQWY</sequence>
<accession>A0AAD6DHZ3</accession>
<keyword evidence="3" id="KW-0805">Transcription regulation</keyword>
<keyword evidence="1" id="KW-0479">Metal-binding</keyword>
<evidence type="ECO:0000256" key="1">
    <source>
        <dbReference type="ARBA" id="ARBA00022723"/>
    </source>
</evidence>
<organism evidence="7 8">
    <name type="scientific">Penicillium hetheringtonii</name>
    <dbReference type="NCBI Taxonomy" id="911720"/>
    <lineage>
        <taxon>Eukaryota</taxon>
        <taxon>Fungi</taxon>
        <taxon>Dikarya</taxon>
        <taxon>Ascomycota</taxon>
        <taxon>Pezizomycotina</taxon>
        <taxon>Eurotiomycetes</taxon>
        <taxon>Eurotiomycetidae</taxon>
        <taxon>Eurotiales</taxon>
        <taxon>Aspergillaceae</taxon>
        <taxon>Penicillium</taxon>
    </lineage>
</organism>
<evidence type="ECO:0000256" key="4">
    <source>
        <dbReference type="ARBA" id="ARBA00023125"/>
    </source>
</evidence>
<keyword evidence="4" id="KW-0238">DNA-binding</keyword>
<dbReference type="EMBL" id="JAQJAC010000006">
    <property type="protein sequence ID" value="KAJ5580535.1"/>
    <property type="molecule type" value="Genomic_DNA"/>
</dbReference>
<dbReference type="PANTHER" id="PTHR36206">
    <property type="entry name" value="ASPERCRYPTIN BIOSYNTHESIS CLUSTER-SPECIFIC TRANSCRIPTION REGULATOR ATNN-RELATED"/>
    <property type="match status" value="1"/>
</dbReference>
<gene>
    <name evidence="7" type="ORF">N7450_006836</name>
</gene>
<dbReference type="AlphaFoldDB" id="A0AAD6DHZ3"/>
<evidence type="ECO:0000256" key="3">
    <source>
        <dbReference type="ARBA" id="ARBA00023015"/>
    </source>
</evidence>
<dbReference type="GO" id="GO:0003677">
    <property type="term" value="F:DNA binding"/>
    <property type="evidence" value="ECO:0007669"/>
    <property type="project" value="UniProtKB-KW"/>
</dbReference>
<name>A0AAD6DHZ3_9EURO</name>
<protein>
    <submittedName>
        <fullName evidence="7">Uncharacterized protein</fullName>
    </submittedName>
</protein>
<evidence type="ECO:0000256" key="5">
    <source>
        <dbReference type="ARBA" id="ARBA00023163"/>
    </source>
</evidence>
<dbReference type="GO" id="GO:0046872">
    <property type="term" value="F:metal ion binding"/>
    <property type="evidence" value="ECO:0007669"/>
    <property type="project" value="UniProtKB-KW"/>
</dbReference>
<keyword evidence="8" id="KW-1185">Reference proteome</keyword>
<keyword evidence="2" id="KW-0862">Zinc</keyword>
<keyword evidence="6" id="KW-0539">Nucleus</keyword>
<evidence type="ECO:0000256" key="6">
    <source>
        <dbReference type="ARBA" id="ARBA00023242"/>
    </source>
</evidence>
<evidence type="ECO:0000313" key="7">
    <source>
        <dbReference type="EMBL" id="KAJ5580535.1"/>
    </source>
</evidence>
<dbReference type="Proteomes" id="UP001216150">
    <property type="component" value="Unassembled WGS sequence"/>
</dbReference>
<evidence type="ECO:0000256" key="2">
    <source>
        <dbReference type="ARBA" id="ARBA00022833"/>
    </source>
</evidence>
<dbReference type="PANTHER" id="PTHR36206:SF16">
    <property type="entry name" value="TRANSCRIPTION FACTOR DOMAIN-CONTAINING PROTEIN-RELATED"/>
    <property type="match status" value="1"/>
</dbReference>
<reference evidence="7 8" key="1">
    <citation type="journal article" date="2023" name="IMA Fungus">
        <title>Comparative genomic study of the Penicillium genus elucidates a diverse pangenome and 15 lateral gene transfer events.</title>
        <authorList>
            <person name="Petersen C."/>
            <person name="Sorensen T."/>
            <person name="Nielsen M.R."/>
            <person name="Sondergaard T.E."/>
            <person name="Sorensen J.L."/>
            <person name="Fitzpatrick D.A."/>
            <person name="Frisvad J.C."/>
            <person name="Nielsen K.L."/>
        </authorList>
    </citation>
    <scope>NUCLEOTIDE SEQUENCE [LARGE SCALE GENOMIC DNA]</scope>
    <source>
        <strain evidence="7 8">IBT 29057</strain>
    </source>
</reference>
<proteinExistence type="predicted"/>
<comment type="caution">
    <text evidence="7">The sequence shown here is derived from an EMBL/GenBank/DDBJ whole genome shotgun (WGS) entry which is preliminary data.</text>
</comment>
<dbReference type="InterPro" id="IPR052360">
    <property type="entry name" value="Transcr_Regulatory_Proteins"/>
</dbReference>
<keyword evidence="5" id="KW-0804">Transcription</keyword>
<evidence type="ECO:0000313" key="8">
    <source>
        <dbReference type="Proteomes" id="UP001216150"/>
    </source>
</evidence>